<evidence type="ECO:0000256" key="1">
    <source>
        <dbReference type="ARBA" id="ARBA00009207"/>
    </source>
</evidence>
<feature type="compositionally biased region" description="Basic and acidic residues" evidence="2">
    <location>
        <begin position="250"/>
        <end position="262"/>
    </location>
</feature>
<feature type="compositionally biased region" description="Acidic residues" evidence="2">
    <location>
        <begin position="308"/>
        <end position="317"/>
    </location>
</feature>
<reference evidence="3" key="1">
    <citation type="submission" date="2018-08" db="EMBL/GenBank/DDBJ databases">
        <authorList>
            <person name="Cornetti L."/>
        </authorList>
    </citation>
    <scope>NUCLEOTIDE SEQUENCE</scope>
    <source>
        <strain evidence="3">OM-SAIQ-clone2</strain>
    </source>
</reference>
<feature type="compositionally biased region" description="Basic and acidic residues" evidence="2">
    <location>
        <begin position="369"/>
        <end position="396"/>
    </location>
</feature>
<dbReference type="Pfam" id="PF09184">
    <property type="entry name" value="PPP4R2"/>
    <property type="match status" value="1"/>
</dbReference>
<comment type="similarity">
    <text evidence="1">Belongs to the PPP4R2 family.</text>
</comment>
<dbReference type="GO" id="GO:0005634">
    <property type="term" value="C:nucleus"/>
    <property type="evidence" value="ECO:0007669"/>
    <property type="project" value="TreeGrafter"/>
</dbReference>
<organism evidence="3">
    <name type="scientific">Simocephalus serrulatus</name>
    <dbReference type="NCBI Taxonomy" id="117539"/>
    <lineage>
        <taxon>Eukaryota</taxon>
        <taxon>Metazoa</taxon>
        <taxon>Ecdysozoa</taxon>
        <taxon>Arthropoda</taxon>
        <taxon>Crustacea</taxon>
        <taxon>Branchiopoda</taxon>
        <taxon>Diplostraca</taxon>
        <taxon>Cladocera</taxon>
        <taxon>Anomopoda</taxon>
        <taxon>Daphniidae</taxon>
        <taxon>Simocephalus</taxon>
    </lineage>
</organism>
<feature type="compositionally biased region" description="Low complexity" evidence="2">
    <location>
        <begin position="356"/>
        <end position="368"/>
    </location>
</feature>
<protein>
    <submittedName>
        <fullName evidence="3">EOG090X0BWU</fullName>
    </submittedName>
</protein>
<dbReference type="InterPro" id="IPR015267">
    <property type="entry name" value="PPP4R2"/>
</dbReference>
<dbReference type="AlphaFoldDB" id="A0A4Y7NPA6"/>
<proteinExistence type="evidence at transcript level"/>
<sequence length="450" mass="49582">MSKSSAPSACGLHFPRVTPKRTSIIYEYISNLENILDELNDYDKQKTPEIPKSLEEYINHLAKTGETLFPWLKIRGVLRHKLELVIANFKEVCPTENLPPCPNVEPFQFETMRDKILEQFDSFTCAPFTIQRLCELLCAPRKHYKRTDKFMRGIEKNLLVVSTVDPEQRKRSESVSSSQTLVNGVVEINVGSNRPLVTFGAKNDQRPASAASDTASVSDADSGISDTEDEEKPAGKQPALIKTSEEEEIKENHGAADLEEAKQPTTEEAAAVAAPALVESQVTQTSVESEPAVDRKEETPVSSSTNESEAETAPSEEDSSKSIDVESVVSEEKPVEMKTETPSIEERIPDSEMAVVEETPVVETSETTISDKKRPLEKVDGEDGDDDREHSPDAKQPRIFSPDKVVEDNLVPAPSEAESPSADTEKEQLAVTSQEVEKIAEAVVPADESQ</sequence>
<dbReference type="GO" id="GO:0005737">
    <property type="term" value="C:cytoplasm"/>
    <property type="evidence" value="ECO:0007669"/>
    <property type="project" value="TreeGrafter"/>
</dbReference>
<evidence type="ECO:0000313" key="3">
    <source>
        <dbReference type="EMBL" id="SVE94457.1"/>
    </source>
</evidence>
<dbReference type="EMBL" id="LR024838">
    <property type="protein sequence ID" value="SVE94457.1"/>
    <property type="molecule type" value="mRNA"/>
</dbReference>
<dbReference type="PANTHER" id="PTHR16487:SF0">
    <property type="entry name" value="PROTEIN PHOSPHATASE 4 REGULATORY SUBUNIT 2-RELATED"/>
    <property type="match status" value="1"/>
</dbReference>
<evidence type="ECO:0000256" key="2">
    <source>
        <dbReference type="SAM" id="MobiDB-lite"/>
    </source>
</evidence>
<gene>
    <name evidence="3" type="primary">EOG090X0BWU</name>
</gene>
<feature type="compositionally biased region" description="Basic and acidic residues" evidence="2">
    <location>
        <begin position="318"/>
        <end position="350"/>
    </location>
</feature>
<feature type="compositionally biased region" description="Low complexity" evidence="2">
    <location>
        <begin position="208"/>
        <end position="222"/>
    </location>
</feature>
<dbReference type="GO" id="GO:0019888">
    <property type="term" value="F:protein phosphatase regulator activity"/>
    <property type="evidence" value="ECO:0007669"/>
    <property type="project" value="InterPro"/>
</dbReference>
<dbReference type="PANTHER" id="PTHR16487">
    <property type="entry name" value="PPP4R2-RELATED PROTEIN"/>
    <property type="match status" value="1"/>
</dbReference>
<name>A0A4Y7NPA6_9CRUS</name>
<feature type="region of interest" description="Disordered" evidence="2">
    <location>
        <begin position="199"/>
        <end position="405"/>
    </location>
</feature>
<dbReference type="GO" id="GO:0030289">
    <property type="term" value="C:protein phosphatase 4 complex"/>
    <property type="evidence" value="ECO:0007669"/>
    <property type="project" value="InterPro"/>
</dbReference>
<accession>A0A4Y7NPA6</accession>
<feature type="compositionally biased region" description="Low complexity" evidence="2">
    <location>
        <begin position="264"/>
        <end position="278"/>
    </location>
</feature>